<dbReference type="KEGG" id="tsv:DSM104635_03749"/>
<dbReference type="Proteomes" id="UP000431269">
    <property type="component" value="Chromosome"/>
</dbReference>
<evidence type="ECO:0000313" key="1">
    <source>
        <dbReference type="EMBL" id="QGZ96884.1"/>
    </source>
</evidence>
<dbReference type="EMBL" id="CP047045">
    <property type="protein sequence ID" value="QGZ96884.1"/>
    <property type="molecule type" value="Genomic_DNA"/>
</dbReference>
<protein>
    <submittedName>
        <fullName evidence="1">Tellurite resistance protein TerB</fullName>
    </submittedName>
</protein>
<name>A0A6I6MWW7_9CAUL</name>
<dbReference type="AlphaFoldDB" id="A0A6I6MWW7"/>
<dbReference type="InterPro" id="IPR029024">
    <property type="entry name" value="TerB-like"/>
</dbReference>
<accession>A0A6I6MWW7</accession>
<organism evidence="1 2">
    <name type="scientific">Terricaulis silvestris</name>
    <dbReference type="NCBI Taxonomy" id="2686094"/>
    <lineage>
        <taxon>Bacteria</taxon>
        <taxon>Pseudomonadati</taxon>
        <taxon>Pseudomonadota</taxon>
        <taxon>Alphaproteobacteria</taxon>
        <taxon>Caulobacterales</taxon>
        <taxon>Caulobacteraceae</taxon>
        <taxon>Terricaulis</taxon>
    </lineage>
</organism>
<sequence>MLADIMRRLAGRPEDDGVLPGGDQRIAVAALLVIAAHADHDYAEVERTQIEHVLGATLSAFRTCRRCASP</sequence>
<keyword evidence="2" id="KW-1185">Reference proteome</keyword>
<dbReference type="SUPFAM" id="SSF158682">
    <property type="entry name" value="TerB-like"/>
    <property type="match status" value="1"/>
</dbReference>
<gene>
    <name evidence="1" type="ORF">DSM104635_03749</name>
</gene>
<reference evidence="2" key="1">
    <citation type="submission" date="2019-12" db="EMBL/GenBank/DDBJ databases">
        <title>Complete genome of Terracaulis silvestris 0127_4.</title>
        <authorList>
            <person name="Vieira S."/>
            <person name="Riedel T."/>
            <person name="Sproer C."/>
            <person name="Pascual J."/>
            <person name="Boedeker C."/>
            <person name="Overmann J."/>
        </authorList>
    </citation>
    <scope>NUCLEOTIDE SEQUENCE [LARGE SCALE GENOMIC DNA]</scope>
    <source>
        <strain evidence="2">0127_4</strain>
    </source>
</reference>
<proteinExistence type="predicted"/>
<evidence type="ECO:0000313" key="2">
    <source>
        <dbReference type="Proteomes" id="UP000431269"/>
    </source>
</evidence>